<organism evidence="2 3">
    <name type="scientific">Oryza meyeriana var. granulata</name>
    <dbReference type="NCBI Taxonomy" id="110450"/>
    <lineage>
        <taxon>Eukaryota</taxon>
        <taxon>Viridiplantae</taxon>
        <taxon>Streptophyta</taxon>
        <taxon>Embryophyta</taxon>
        <taxon>Tracheophyta</taxon>
        <taxon>Spermatophyta</taxon>
        <taxon>Magnoliopsida</taxon>
        <taxon>Liliopsida</taxon>
        <taxon>Poales</taxon>
        <taxon>Poaceae</taxon>
        <taxon>BOP clade</taxon>
        <taxon>Oryzoideae</taxon>
        <taxon>Oryzeae</taxon>
        <taxon>Oryzinae</taxon>
        <taxon>Oryza</taxon>
        <taxon>Oryza meyeriana</taxon>
    </lineage>
</organism>
<protein>
    <submittedName>
        <fullName evidence="2">Uncharacterized protein</fullName>
    </submittedName>
</protein>
<dbReference type="Pfam" id="PF11326">
    <property type="entry name" value="PANTS-like"/>
    <property type="match status" value="2"/>
</dbReference>
<feature type="compositionally biased region" description="Pro residues" evidence="1">
    <location>
        <begin position="58"/>
        <end position="71"/>
    </location>
</feature>
<evidence type="ECO:0000313" key="3">
    <source>
        <dbReference type="Proteomes" id="UP000479710"/>
    </source>
</evidence>
<dbReference type="InterPro" id="IPR021475">
    <property type="entry name" value="Pants/Emi1-like"/>
</dbReference>
<dbReference type="AlphaFoldDB" id="A0A6G1C3G7"/>
<dbReference type="Proteomes" id="UP000479710">
    <property type="component" value="Unassembled WGS sequence"/>
</dbReference>
<dbReference type="OrthoDB" id="2017405at2759"/>
<feature type="region of interest" description="Disordered" evidence="1">
    <location>
        <begin position="1"/>
        <end position="20"/>
    </location>
</feature>
<gene>
    <name evidence="2" type="ORF">E2562_008545</name>
</gene>
<keyword evidence="3" id="KW-1185">Reference proteome</keyword>
<accession>A0A6G1C3G7</accession>
<dbReference type="PANTHER" id="PTHR28052:SF1">
    <property type="entry name" value="UPF0545 PROTEIN C22ORF39"/>
    <property type="match status" value="1"/>
</dbReference>
<dbReference type="EMBL" id="SPHZ02000010">
    <property type="protein sequence ID" value="KAF0895205.1"/>
    <property type="molecule type" value="Genomic_DNA"/>
</dbReference>
<evidence type="ECO:0000256" key="1">
    <source>
        <dbReference type="SAM" id="MobiDB-lite"/>
    </source>
</evidence>
<name>A0A6G1C3G7_9ORYZ</name>
<feature type="compositionally biased region" description="Low complexity" evidence="1">
    <location>
        <begin position="94"/>
        <end position="104"/>
    </location>
</feature>
<reference evidence="2 3" key="1">
    <citation type="submission" date="2019-11" db="EMBL/GenBank/DDBJ databases">
        <title>Whole genome sequence of Oryza granulata.</title>
        <authorList>
            <person name="Li W."/>
        </authorList>
    </citation>
    <scope>NUCLEOTIDE SEQUENCE [LARGE SCALE GENOMIC DNA]</scope>
    <source>
        <strain evidence="3">cv. Menghai</strain>
        <tissue evidence="2">Leaf</tissue>
    </source>
</reference>
<dbReference type="PANTHER" id="PTHR28052">
    <property type="entry name" value="UPF0545 PROTEIN C22ORF39"/>
    <property type="match status" value="1"/>
</dbReference>
<feature type="compositionally biased region" description="Pro residues" evidence="1">
    <location>
        <begin position="84"/>
        <end position="93"/>
    </location>
</feature>
<feature type="region of interest" description="Disordered" evidence="1">
    <location>
        <begin position="56"/>
        <end position="187"/>
    </location>
</feature>
<sequence length="344" mass="37114">MDTKEEKPGKSAGGGPPPPRPDCIKCFDALWFCYSPFHQMQSYYRYGEFDNCFGNAGPAPPRPPPPDPAPPSAYAHARPRAPHHPPPPRPASRPPSSSAAARPRVPVGLRCRTGVGPAPSHPRPPPVPGTETPWPPPPSGPEPPSASAAARPRARARCLHRARPIAEGAFMDPKEEKPGKSAGGGPPPPRLDCIKCFDALWFCYSPFHQMQSYYRYGEFDNCLGKWGELVDCLALKTKRAAEVEEILVAREEARPHIWTYRTVDEATSHWVAMYSHSIKPGDESNHLVEVVRQPPPARVPRRALFPGLAAASAAVLPLPPSPPFPGLVAATAAGPPPSPKFGGS</sequence>
<proteinExistence type="predicted"/>
<dbReference type="PRINTS" id="PR01217">
    <property type="entry name" value="PRICHEXTENSN"/>
</dbReference>
<comment type="caution">
    <text evidence="2">The sequence shown here is derived from an EMBL/GenBank/DDBJ whole genome shotgun (WGS) entry which is preliminary data.</text>
</comment>
<feature type="compositionally biased region" description="Basic residues" evidence="1">
    <location>
        <begin position="152"/>
        <end position="163"/>
    </location>
</feature>
<evidence type="ECO:0000313" key="2">
    <source>
        <dbReference type="EMBL" id="KAF0895205.1"/>
    </source>
</evidence>
<feature type="compositionally biased region" description="Pro residues" evidence="1">
    <location>
        <begin position="119"/>
        <end position="144"/>
    </location>
</feature>